<proteinExistence type="predicted"/>
<dbReference type="eggNOG" id="COG2885">
    <property type="taxonomic scope" value="Bacteria"/>
</dbReference>
<dbReference type="PATRIC" id="fig|1230338.3.peg.698"/>
<dbReference type="AlphaFoldDB" id="L2FA82"/>
<keyword evidence="1" id="KW-0472">Membrane</keyword>
<accession>L2FA82</accession>
<dbReference type="STRING" id="1230338.MOMA_03210"/>
<evidence type="ECO:0000256" key="1">
    <source>
        <dbReference type="SAM" id="Phobius"/>
    </source>
</evidence>
<reference evidence="2 3" key="1">
    <citation type="journal article" date="2013" name="Genome Announc.">
        <title>Genome Sequence of Moraxella macacae 0408225, a Novel Bacterial Species Isolated from a Cynomolgus Macaque with Epistaxis.</title>
        <authorList>
            <person name="Ladner J.T."/>
            <person name="Whitehouse C.A."/>
            <person name="Koroleva G.I."/>
            <person name="Palacios G.F."/>
        </authorList>
    </citation>
    <scope>NUCLEOTIDE SEQUENCE [LARGE SCALE GENOMIC DNA]</scope>
    <source>
        <strain evidence="2 3">0408225</strain>
    </source>
</reference>
<organism evidence="2 3">
    <name type="scientific">Moraxella macacae 0408225</name>
    <dbReference type="NCBI Taxonomy" id="1230338"/>
    <lineage>
        <taxon>Bacteria</taxon>
        <taxon>Pseudomonadati</taxon>
        <taxon>Pseudomonadota</taxon>
        <taxon>Gammaproteobacteria</taxon>
        <taxon>Moraxellales</taxon>
        <taxon>Moraxellaceae</taxon>
        <taxon>Moraxella</taxon>
    </lineage>
</organism>
<comment type="caution">
    <text evidence="2">The sequence shown here is derived from an EMBL/GenBank/DDBJ whole genome shotgun (WGS) entry which is preliminary data.</text>
</comment>
<protein>
    <submittedName>
        <fullName evidence="2">OmpA family outer membrane protein</fullName>
    </submittedName>
</protein>
<evidence type="ECO:0000313" key="2">
    <source>
        <dbReference type="EMBL" id="ELA09378.1"/>
    </source>
</evidence>
<dbReference type="EMBL" id="ANIN01000001">
    <property type="protein sequence ID" value="ELA09378.1"/>
    <property type="molecule type" value="Genomic_DNA"/>
</dbReference>
<name>L2FA82_9GAMM</name>
<keyword evidence="1" id="KW-1133">Transmembrane helix</keyword>
<evidence type="ECO:0000313" key="3">
    <source>
        <dbReference type="Proteomes" id="UP000023795"/>
    </source>
</evidence>
<dbReference type="RefSeq" id="WP_009767198.1">
    <property type="nucleotide sequence ID" value="NZ_ANIN01000001.1"/>
</dbReference>
<keyword evidence="1" id="KW-0812">Transmembrane</keyword>
<sequence>MSINVIEHLARTVSPAILGDNADDNARNALLKKAYAIFISHFMDKAICADLKNATPSNNFFERLLPQAKQRNDLITHLSQEFALSNDETLQLVSDSAPLAFSEVQNLAGTTPVADFLCANVNPVANMNPVAAPSLHITPITANQTATHTDTPKLAVTETTAPVGNLAKWLLPVIALLILSVLAAVLFH</sequence>
<feature type="transmembrane region" description="Helical" evidence="1">
    <location>
        <begin position="169"/>
        <end position="187"/>
    </location>
</feature>
<dbReference type="OrthoDB" id="9782229at2"/>
<keyword evidence="3" id="KW-1185">Reference proteome</keyword>
<dbReference type="Proteomes" id="UP000023795">
    <property type="component" value="Unassembled WGS sequence"/>
</dbReference>
<gene>
    <name evidence="2" type="ORF">MOMA_03210</name>
</gene>